<dbReference type="InterPro" id="IPR051446">
    <property type="entry name" value="HTH_trans_reg/aminotransferase"/>
</dbReference>
<dbReference type="Proteomes" id="UP001595752">
    <property type="component" value="Unassembled WGS sequence"/>
</dbReference>
<protein>
    <submittedName>
        <fullName evidence="9">PLP-dependent aminotransferase family protein</fullName>
    </submittedName>
</protein>
<proteinExistence type="inferred from homology"/>
<keyword evidence="5" id="KW-0805">Transcription regulation</keyword>
<keyword evidence="3 9" id="KW-0032">Aminotransferase</keyword>
<comment type="similarity">
    <text evidence="2">In the C-terminal section; belongs to the class-I pyridoxal-phosphate-dependent aminotransferase family.</text>
</comment>
<dbReference type="InterPro" id="IPR015424">
    <property type="entry name" value="PyrdxlP-dep_Trfase"/>
</dbReference>
<keyword evidence="7" id="KW-0804">Transcription</keyword>
<gene>
    <name evidence="9" type="ORF">ACFOU2_20595</name>
</gene>
<dbReference type="PROSITE" id="PS50949">
    <property type="entry name" value="HTH_GNTR"/>
    <property type="match status" value="1"/>
</dbReference>
<keyword evidence="3 9" id="KW-0808">Transferase</keyword>
<feature type="domain" description="HTH gntR-type" evidence="8">
    <location>
        <begin position="14"/>
        <end position="82"/>
    </location>
</feature>
<reference evidence="10" key="1">
    <citation type="journal article" date="2019" name="Int. J. Syst. Evol. Microbiol.">
        <title>The Global Catalogue of Microorganisms (GCM) 10K type strain sequencing project: providing services to taxonomists for standard genome sequencing and annotation.</title>
        <authorList>
            <consortium name="The Broad Institute Genomics Platform"/>
            <consortium name="The Broad Institute Genome Sequencing Center for Infectious Disease"/>
            <person name="Wu L."/>
            <person name="Ma J."/>
        </authorList>
    </citation>
    <scope>NUCLEOTIDE SEQUENCE [LARGE SCALE GENOMIC DNA]</scope>
    <source>
        <strain evidence="10">CCUG 61889</strain>
    </source>
</reference>
<dbReference type="Pfam" id="PF00392">
    <property type="entry name" value="GntR"/>
    <property type="match status" value="1"/>
</dbReference>
<evidence type="ECO:0000256" key="1">
    <source>
        <dbReference type="ARBA" id="ARBA00001933"/>
    </source>
</evidence>
<evidence type="ECO:0000256" key="5">
    <source>
        <dbReference type="ARBA" id="ARBA00023015"/>
    </source>
</evidence>
<accession>A0ABV8B797</accession>
<dbReference type="Gene3D" id="1.10.10.10">
    <property type="entry name" value="Winged helix-like DNA-binding domain superfamily/Winged helix DNA-binding domain"/>
    <property type="match status" value="1"/>
</dbReference>
<sequence>MMEITPNLDRTKNEPLYMQLFAYLKREIQCGRLLSGTKLPSKRKLSSYLEVSQNTVESAYQQLYAEGYIESQPRKGMFVSYVEGNLFPQTSPMPLTLTEKISEEKPQRVRVDFNHGKIDVSHFPYNAWRRYTLQSLYLEESHLFFNDHLQGDESLLGQIAHYLYQSRGVRCHPDQIVLGAGTQYLLSLLCQLLGNENQYAMEDPGFHRTRHVFQQVGIQVKSIPLDEQGIDIQQLVEKSPNVVYVTPSHQFPLGMIMPISRRLELLAWAREKEQRFIINVVIKER</sequence>
<evidence type="ECO:0000313" key="9">
    <source>
        <dbReference type="EMBL" id="MFC3885740.1"/>
    </source>
</evidence>
<evidence type="ECO:0000256" key="6">
    <source>
        <dbReference type="ARBA" id="ARBA00023125"/>
    </source>
</evidence>
<dbReference type="PANTHER" id="PTHR46577:SF1">
    <property type="entry name" value="HTH-TYPE TRANSCRIPTIONAL REGULATORY PROTEIN GABR"/>
    <property type="match status" value="1"/>
</dbReference>
<evidence type="ECO:0000256" key="2">
    <source>
        <dbReference type="ARBA" id="ARBA00005384"/>
    </source>
</evidence>
<dbReference type="InterPro" id="IPR036390">
    <property type="entry name" value="WH_DNA-bd_sf"/>
</dbReference>
<dbReference type="EMBL" id="JBHRZT010000072">
    <property type="protein sequence ID" value="MFC3885740.1"/>
    <property type="molecule type" value="Genomic_DNA"/>
</dbReference>
<evidence type="ECO:0000313" key="10">
    <source>
        <dbReference type="Proteomes" id="UP001595752"/>
    </source>
</evidence>
<evidence type="ECO:0000256" key="3">
    <source>
        <dbReference type="ARBA" id="ARBA00022576"/>
    </source>
</evidence>
<comment type="caution">
    <text evidence="9">The sequence shown here is derived from an EMBL/GenBank/DDBJ whole genome shotgun (WGS) entry which is preliminary data.</text>
</comment>
<evidence type="ECO:0000256" key="7">
    <source>
        <dbReference type="ARBA" id="ARBA00023163"/>
    </source>
</evidence>
<dbReference type="SMART" id="SM00345">
    <property type="entry name" value="HTH_GNTR"/>
    <property type="match status" value="1"/>
</dbReference>
<dbReference type="GO" id="GO:0008483">
    <property type="term" value="F:transaminase activity"/>
    <property type="evidence" value="ECO:0007669"/>
    <property type="project" value="UniProtKB-KW"/>
</dbReference>
<evidence type="ECO:0000256" key="4">
    <source>
        <dbReference type="ARBA" id="ARBA00022898"/>
    </source>
</evidence>
<dbReference type="InterPro" id="IPR015421">
    <property type="entry name" value="PyrdxlP-dep_Trfase_major"/>
</dbReference>
<name>A0ABV8B797_9BACI</name>
<dbReference type="PRINTS" id="PR00035">
    <property type="entry name" value="HTHGNTR"/>
</dbReference>
<dbReference type="InterPro" id="IPR000524">
    <property type="entry name" value="Tscrpt_reg_HTH_GntR"/>
</dbReference>
<keyword evidence="4" id="KW-0663">Pyridoxal phosphate</keyword>
<evidence type="ECO:0000259" key="8">
    <source>
        <dbReference type="PROSITE" id="PS50949"/>
    </source>
</evidence>
<keyword evidence="6" id="KW-0238">DNA-binding</keyword>
<dbReference type="RefSeq" id="WP_377918133.1">
    <property type="nucleotide sequence ID" value="NZ_JBHRZT010000072.1"/>
</dbReference>
<dbReference type="PANTHER" id="PTHR46577">
    <property type="entry name" value="HTH-TYPE TRANSCRIPTIONAL REGULATORY PROTEIN GABR"/>
    <property type="match status" value="1"/>
</dbReference>
<comment type="cofactor">
    <cofactor evidence="1">
        <name>pyridoxal 5'-phosphate</name>
        <dbReference type="ChEBI" id="CHEBI:597326"/>
    </cofactor>
</comment>
<dbReference type="SUPFAM" id="SSF46785">
    <property type="entry name" value="Winged helix' DNA-binding domain"/>
    <property type="match status" value="1"/>
</dbReference>
<dbReference type="InterPro" id="IPR036388">
    <property type="entry name" value="WH-like_DNA-bd_sf"/>
</dbReference>
<organism evidence="9 10">
    <name type="scientific">Bacillus songklensis</name>
    <dbReference type="NCBI Taxonomy" id="1069116"/>
    <lineage>
        <taxon>Bacteria</taxon>
        <taxon>Bacillati</taxon>
        <taxon>Bacillota</taxon>
        <taxon>Bacilli</taxon>
        <taxon>Bacillales</taxon>
        <taxon>Bacillaceae</taxon>
        <taxon>Bacillus</taxon>
    </lineage>
</organism>
<dbReference type="Gene3D" id="3.40.640.10">
    <property type="entry name" value="Type I PLP-dependent aspartate aminotransferase-like (Major domain)"/>
    <property type="match status" value="1"/>
</dbReference>
<dbReference type="SUPFAM" id="SSF53383">
    <property type="entry name" value="PLP-dependent transferases"/>
    <property type="match status" value="1"/>
</dbReference>
<dbReference type="CDD" id="cd07377">
    <property type="entry name" value="WHTH_GntR"/>
    <property type="match status" value="1"/>
</dbReference>
<keyword evidence="10" id="KW-1185">Reference proteome</keyword>